<dbReference type="Pfam" id="PF06210">
    <property type="entry name" value="DUF1003"/>
    <property type="match status" value="1"/>
</dbReference>
<proteinExistence type="predicted"/>
<feature type="transmembrane region" description="Helical" evidence="1">
    <location>
        <begin position="89"/>
        <end position="109"/>
    </location>
</feature>
<protein>
    <submittedName>
        <fullName evidence="2">DUF1003 domain-containing protein</fullName>
    </submittedName>
</protein>
<keyword evidence="1" id="KW-0812">Transmembrane</keyword>
<reference evidence="2" key="1">
    <citation type="submission" date="2020-09" db="EMBL/GenBank/DDBJ databases">
        <title>Genome seq and assembly of Devosia sp.</title>
        <authorList>
            <person name="Chhetri G."/>
        </authorList>
    </citation>
    <scope>NUCLEOTIDE SEQUENCE</scope>
    <source>
        <strain evidence="2">PTR5</strain>
    </source>
</reference>
<feature type="transmembrane region" description="Helical" evidence="1">
    <location>
        <begin position="47"/>
        <end position="74"/>
    </location>
</feature>
<dbReference type="InterPro" id="IPR010406">
    <property type="entry name" value="DUF1003"/>
</dbReference>
<organism evidence="2 3">
    <name type="scientific">Devosia oryzisoli</name>
    <dbReference type="NCBI Taxonomy" id="2774138"/>
    <lineage>
        <taxon>Bacteria</taxon>
        <taxon>Pseudomonadati</taxon>
        <taxon>Pseudomonadota</taxon>
        <taxon>Alphaproteobacteria</taxon>
        <taxon>Hyphomicrobiales</taxon>
        <taxon>Devosiaceae</taxon>
        <taxon>Devosia</taxon>
    </lineage>
</organism>
<name>A0A927FU70_9HYPH</name>
<gene>
    <name evidence="2" type="ORF">IC608_12915</name>
</gene>
<dbReference type="EMBL" id="JACYFU010000003">
    <property type="protein sequence ID" value="MBD8066370.1"/>
    <property type="molecule type" value="Genomic_DNA"/>
</dbReference>
<evidence type="ECO:0000313" key="3">
    <source>
        <dbReference type="Proteomes" id="UP000654108"/>
    </source>
</evidence>
<dbReference type="Proteomes" id="UP000654108">
    <property type="component" value="Unassembled WGS sequence"/>
</dbReference>
<accession>A0A927FU70</accession>
<comment type="caution">
    <text evidence="2">The sequence shown here is derived from an EMBL/GenBank/DDBJ whole genome shotgun (WGS) entry which is preliminary data.</text>
</comment>
<keyword evidence="1" id="KW-1133">Transmembrane helix</keyword>
<evidence type="ECO:0000313" key="2">
    <source>
        <dbReference type="EMBL" id="MBD8066370.1"/>
    </source>
</evidence>
<evidence type="ECO:0000256" key="1">
    <source>
        <dbReference type="SAM" id="Phobius"/>
    </source>
</evidence>
<dbReference type="AlphaFoldDB" id="A0A927FU70"/>
<keyword evidence="3" id="KW-1185">Reference proteome</keyword>
<sequence>MAGTKSHSQSPSTESAPALNPALERNIDAVLERRRREAQKASLQDKVAIAISAFAGSMPFVYLHLLIFGGWIAINTRLVPALPAWDPSLVALAMVASVEAIFLSTFVLINQNRMAGEDNARAELDLQIGLLNEHETTRLIALVEAIAERLDVHSEADAELEELKRDVAPEKVLDRIKDAEERD</sequence>
<keyword evidence="1" id="KW-0472">Membrane</keyword>
<dbReference type="RefSeq" id="WP_191776085.1">
    <property type="nucleotide sequence ID" value="NZ_JACYFU010000003.1"/>
</dbReference>